<gene>
    <name evidence="1" type="ORF">IHE45_01G018300</name>
</gene>
<proteinExistence type="predicted"/>
<accession>A0ACB7WT71</accession>
<protein>
    <submittedName>
        <fullName evidence="1">Uncharacterized protein</fullName>
    </submittedName>
</protein>
<evidence type="ECO:0000313" key="1">
    <source>
        <dbReference type="EMBL" id="KAH7691737.1"/>
    </source>
</evidence>
<dbReference type="EMBL" id="CM037011">
    <property type="protein sequence ID" value="KAH7691737.1"/>
    <property type="molecule type" value="Genomic_DNA"/>
</dbReference>
<evidence type="ECO:0000313" key="2">
    <source>
        <dbReference type="Proteomes" id="UP000827976"/>
    </source>
</evidence>
<reference evidence="2" key="1">
    <citation type="journal article" date="2022" name="Nat. Commun.">
        <title>Chromosome evolution and the genetic basis of agronomically important traits in greater yam.</title>
        <authorList>
            <person name="Bredeson J.V."/>
            <person name="Lyons J.B."/>
            <person name="Oniyinde I.O."/>
            <person name="Okereke N.R."/>
            <person name="Kolade O."/>
            <person name="Nnabue I."/>
            <person name="Nwadili C.O."/>
            <person name="Hribova E."/>
            <person name="Parker M."/>
            <person name="Nwogha J."/>
            <person name="Shu S."/>
            <person name="Carlson J."/>
            <person name="Kariba R."/>
            <person name="Muthemba S."/>
            <person name="Knop K."/>
            <person name="Barton G.J."/>
            <person name="Sherwood A.V."/>
            <person name="Lopez-Montes A."/>
            <person name="Asiedu R."/>
            <person name="Jamnadass R."/>
            <person name="Muchugi A."/>
            <person name="Goodstein D."/>
            <person name="Egesi C.N."/>
            <person name="Featherston J."/>
            <person name="Asfaw A."/>
            <person name="Simpson G.G."/>
            <person name="Dolezel J."/>
            <person name="Hendre P.S."/>
            <person name="Van Deynze A."/>
            <person name="Kumar P.L."/>
            <person name="Obidiegwu J.E."/>
            <person name="Bhattacharjee R."/>
            <person name="Rokhsar D.S."/>
        </authorList>
    </citation>
    <scope>NUCLEOTIDE SEQUENCE [LARGE SCALE GENOMIC DNA]</scope>
    <source>
        <strain evidence="2">cv. TDa95/00328</strain>
    </source>
</reference>
<keyword evidence="2" id="KW-1185">Reference proteome</keyword>
<comment type="caution">
    <text evidence="1">The sequence shown here is derived from an EMBL/GenBank/DDBJ whole genome shotgun (WGS) entry which is preliminary data.</text>
</comment>
<name>A0ACB7WT71_DIOAL</name>
<dbReference type="Proteomes" id="UP000827976">
    <property type="component" value="Chromosome 1"/>
</dbReference>
<sequence>MLFSSKLWGNLAADGHKLCATSCISEITRINSIDVSSFPEDHTCLSLF</sequence>
<organism evidence="1 2">
    <name type="scientific">Dioscorea alata</name>
    <name type="common">Purple yam</name>
    <dbReference type="NCBI Taxonomy" id="55571"/>
    <lineage>
        <taxon>Eukaryota</taxon>
        <taxon>Viridiplantae</taxon>
        <taxon>Streptophyta</taxon>
        <taxon>Embryophyta</taxon>
        <taxon>Tracheophyta</taxon>
        <taxon>Spermatophyta</taxon>
        <taxon>Magnoliopsida</taxon>
        <taxon>Liliopsida</taxon>
        <taxon>Dioscoreales</taxon>
        <taxon>Dioscoreaceae</taxon>
        <taxon>Dioscorea</taxon>
    </lineage>
</organism>